<evidence type="ECO:0000313" key="2">
    <source>
        <dbReference type="Proteomes" id="UP000308444"/>
    </source>
</evidence>
<reference evidence="1 2" key="1">
    <citation type="journal article" date="2019" name="Environ. Microbiol.">
        <title>An active ?-lactamase is a part of an orchestrated cell wall stress resistance network of Bacillus subtilis and related rhizosphere species.</title>
        <authorList>
            <person name="Bucher T."/>
            <person name="Keren-Paz A."/>
            <person name="Hausser J."/>
            <person name="Olender T."/>
            <person name="Cytryn E."/>
            <person name="Kolodkin-Gal I."/>
        </authorList>
    </citation>
    <scope>NUCLEOTIDE SEQUENCE [LARGE SCALE GENOMIC DNA]</scope>
    <source>
        <strain evidence="1 2">I32</strain>
    </source>
</reference>
<evidence type="ECO:0000313" key="1">
    <source>
        <dbReference type="EMBL" id="TKJ07282.1"/>
    </source>
</evidence>
<organism evidence="1 2">
    <name type="scientific">Bacillus cereus</name>
    <dbReference type="NCBI Taxonomy" id="1396"/>
    <lineage>
        <taxon>Bacteria</taxon>
        <taxon>Bacillati</taxon>
        <taxon>Bacillota</taxon>
        <taxon>Bacilli</taxon>
        <taxon>Bacillales</taxon>
        <taxon>Bacillaceae</taxon>
        <taxon>Bacillus</taxon>
        <taxon>Bacillus cereus group</taxon>
    </lineage>
</organism>
<dbReference type="GO" id="GO:0003962">
    <property type="term" value="F:cystathionine gamma-synthase activity"/>
    <property type="evidence" value="ECO:0007669"/>
    <property type="project" value="UniProtKB-EC"/>
</dbReference>
<keyword evidence="1" id="KW-0808">Transferase</keyword>
<accession>A0A9X9ACK5</accession>
<dbReference type="EC" id="2.5.1.48" evidence="1"/>
<name>A0A9X9ACK5_BACCE</name>
<dbReference type="EMBL" id="SZOH01000213">
    <property type="protein sequence ID" value="TKJ07282.1"/>
    <property type="molecule type" value="Genomic_DNA"/>
</dbReference>
<proteinExistence type="predicted"/>
<dbReference type="AlphaFoldDB" id="A0A9X9ACK5"/>
<sequence length="39" mass="4297">MRAKTKLIHGIRIGEPSTGSVNVPIYQTSTYKQEAVGKH</sequence>
<dbReference type="Proteomes" id="UP000308444">
    <property type="component" value="Unassembled WGS sequence"/>
</dbReference>
<protein>
    <submittedName>
        <fullName evidence="1">Methionine biosynthesis PLP-dependent protein</fullName>
        <ecNumber evidence="1">2.5.1.48</ecNumber>
    </submittedName>
</protein>
<comment type="caution">
    <text evidence="1">The sequence shown here is derived from an EMBL/GenBank/DDBJ whole genome shotgun (WGS) entry which is preliminary data.</text>
</comment>
<feature type="non-terminal residue" evidence="1">
    <location>
        <position position="39"/>
    </location>
</feature>
<gene>
    <name evidence="1" type="ORF">FC695_04080</name>
</gene>
<dbReference type="InterPro" id="IPR015421">
    <property type="entry name" value="PyrdxlP-dep_Trfase_major"/>
</dbReference>
<dbReference type="Gene3D" id="3.40.640.10">
    <property type="entry name" value="Type I PLP-dependent aspartate aminotransferase-like (Major domain)"/>
    <property type="match status" value="1"/>
</dbReference>